<dbReference type="Pfam" id="PF01510">
    <property type="entry name" value="Amidase_2"/>
    <property type="match status" value="1"/>
</dbReference>
<dbReference type="EC" id="3.5.1.28" evidence="2"/>
<proteinExistence type="predicted"/>
<keyword evidence="7" id="KW-1185">Reference proteome</keyword>
<dbReference type="InterPro" id="IPR002502">
    <property type="entry name" value="Amidase_domain"/>
</dbReference>
<evidence type="ECO:0000313" key="7">
    <source>
        <dbReference type="Proteomes" id="UP000053398"/>
    </source>
</evidence>
<dbReference type="InterPro" id="IPR051206">
    <property type="entry name" value="NAMLAA_amidase_2"/>
</dbReference>
<name>A0A124HM19_STRCK</name>
<protein>
    <recommendedName>
        <fullName evidence="2">N-acetylmuramoyl-L-alanine amidase</fullName>
        <ecNumber evidence="2">3.5.1.28</ecNumber>
    </recommendedName>
</protein>
<dbReference type="CDD" id="cd06583">
    <property type="entry name" value="PGRP"/>
    <property type="match status" value="1"/>
</dbReference>
<accession>A0A124HM19</accession>
<organism evidence="6 7">
    <name type="scientific">Streptomyces corchorusii</name>
    <name type="common">Streptomyces chibaensis</name>
    <dbReference type="NCBI Taxonomy" id="1903"/>
    <lineage>
        <taxon>Bacteria</taxon>
        <taxon>Bacillati</taxon>
        <taxon>Actinomycetota</taxon>
        <taxon>Actinomycetes</taxon>
        <taxon>Kitasatosporales</taxon>
        <taxon>Streptomycetaceae</taxon>
        <taxon>Streptomyces</taxon>
    </lineage>
</organism>
<dbReference type="GO" id="GO:0071555">
    <property type="term" value="P:cell wall organization"/>
    <property type="evidence" value="ECO:0007669"/>
    <property type="project" value="UniProtKB-KW"/>
</dbReference>
<dbReference type="SMART" id="SM00644">
    <property type="entry name" value="Ami_2"/>
    <property type="match status" value="1"/>
</dbReference>
<keyword evidence="3" id="KW-0378">Hydrolase</keyword>
<dbReference type="EMBL" id="LMWP01000023">
    <property type="protein sequence ID" value="KUN24582.1"/>
    <property type="molecule type" value="Genomic_DNA"/>
</dbReference>
<comment type="caution">
    <text evidence="6">The sequence shown here is derived from an EMBL/GenBank/DDBJ whole genome shotgun (WGS) entry which is preliminary data.</text>
</comment>
<reference evidence="6 7" key="1">
    <citation type="submission" date="2015-10" db="EMBL/GenBank/DDBJ databases">
        <title>Draft genome sequence of Streptomyces corchorusii DSM 40340, type strain for the species Streptomyces corchorusii.</title>
        <authorList>
            <person name="Ruckert C."/>
            <person name="Winkler A."/>
            <person name="Kalinowski J."/>
            <person name="Kampfer P."/>
            <person name="Glaeser S."/>
        </authorList>
    </citation>
    <scope>NUCLEOTIDE SEQUENCE [LARGE SCALE GENOMIC DNA]</scope>
    <source>
        <strain evidence="6 7">DSM 40340</strain>
    </source>
</reference>
<sequence>MGAAKDDTDRRLGRRALLVGGAAAAVGTAVLAREELSRLWWRMPGVDKSRVAGAVDFRGARWVGASAANYRLADRPSDYPVDRVVIHVTQGGYASAVKVFRDPGHGAAAHYIVRKDGRVTQLVRELDVAFHAGNREYNERSVGIEHEGFVEDASSFTDEMYAASARLTAAVCGRYGIPVDREHIIGHVEVPGTDHTDPGRFWDWDRYIRLVRAEREKAGRTASPRAAT</sequence>
<evidence type="ECO:0000256" key="3">
    <source>
        <dbReference type="ARBA" id="ARBA00022801"/>
    </source>
</evidence>
<dbReference type="GO" id="GO:0009253">
    <property type="term" value="P:peptidoglycan catabolic process"/>
    <property type="evidence" value="ECO:0007669"/>
    <property type="project" value="InterPro"/>
</dbReference>
<dbReference type="Proteomes" id="UP000053398">
    <property type="component" value="Unassembled WGS sequence"/>
</dbReference>
<dbReference type="GO" id="GO:0008745">
    <property type="term" value="F:N-acetylmuramoyl-L-alanine amidase activity"/>
    <property type="evidence" value="ECO:0007669"/>
    <property type="project" value="UniProtKB-EC"/>
</dbReference>
<dbReference type="AlphaFoldDB" id="A0A124HM19"/>
<evidence type="ECO:0000259" key="5">
    <source>
        <dbReference type="SMART" id="SM00644"/>
    </source>
</evidence>
<keyword evidence="4" id="KW-0961">Cell wall biogenesis/degradation</keyword>
<dbReference type="Gene3D" id="3.40.80.10">
    <property type="entry name" value="Peptidoglycan recognition protein-like"/>
    <property type="match status" value="1"/>
</dbReference>
<dbReference type="RefSeq" id="WP_014675139.1">
    <property type="nucleotide sequence ID" value="NZ_KQ948358.1"/>
</dbReference>
<dbReference type="GO" id="GO:0009254">
    <property type="term" value="P:peptidoglycan turnover"/>
    <property type="evidence" value="ECO:0007669"/>
    <property type="project" value="TreeGrafter"/>
</dbReference>
<evidence type="ECO:0000313" key="6">
    <source>
        <dbReference type="EMBL" id="KUN24582.1"/>
    </source>
</evidence>
<evidence type="ECO:0000256" key="1">
    <source>
        <dbReference type="ARBA" id="ARBA00001561"/>
    </source>
</evidence>
<feature type="domain" description="N-acetylmuramoyl-L-alanine amidase" evidence="5">
    <location>
        <begin position="70"/>
        <end position="199"/>
    </location>
</feature>
<dbReference type="FunFam" id="3.40.80.10:FF:000006">
    <property type="entry name" value="N-acetylmuramoyl-L-alanine amidase"/>
    <property type="match status" value="1"/>
</dbReference>
<gene>
    <name evidence="6" type="ORF">AQJ11_22410</name>
</gene>
<dbReference type="InterPro" id="IPR036505">
    <property type="entry name" value="Amidase/PGRP_sf"/>
</dbReference>
<comment type="catalytic activity">
    <reaction evidence="1">
        <text>Hydrolyzes the link between N-acetylmuramoyl residues and L-amino acid residues in certain cell-wall glycopeptides.</text>
        <dbReference type="EC" id="3.5.1.28"/>
    </reaction>
</comment>
<dbReference type="PANTHER" id="PTHR30417:SF1">
    <property type="entry name" value="N-ACETYLMURAMOYL-L-ALANINE AMIDASE AMID"/>
    <property type="match status" value="1"/>
</dbReference>
<evidence type="ECO:0000256" key="4">
    <source>
        <dbReference type="ARBA" id="ARBA00023316"/>
    </source>
</evidence>
<dbReference type="SUPFAM" id="SSF55846">
    <property type="entry name" value="N-acetylmuramoyl-L-alanine amidase-like"/>
    <property type="match status" value="1"/>
</dbReference>
<dbReference type="PANTHER" id="PTHR30417">
    <property type="entry name" value="N-ACETYLMURAMOYL-L-ALANINE AMIDASE AMID"/>
    <property type="match status" value="1"/>
</dbReference>
<evidence type="ECO:0000256" key="2">
    <source>
        <dbReference type="ARBA" id="ARBA00011901"/>
    </source>
</evidence>